<dbReference type="EMBL" id="CYHA01000002">
    <property type="protein sequence ID" value="CUA82316.1"/>
    <property type="molecule type" value="Genomic_DNA"/>
</dbReference>
<evidence type="ECO:0000256" key="1">
    <source>
        <dbReference type="ARBA" id="ARBA00005254"/>
    </source>
</evidence>
<dbReference type="OrthoDB" id="9807606at2"/>
<dbReference type="InterPro" id="IPR029045">
    <property type="entry name" value="ClpP/crotonase-like_dom_sf"/>
</dbReference>
<accession>A0A0K6GU86</accession>
<dbReference type="SUPFAM" id="SSF52096">
    <property type="entry name" value="ClpP/crotonase"/>
    <property type="match status" value="1"/>
</dbReference>
<keyword evidence="3" id="KW-1185">Reference proteome</keyword>
<name>A0A0K6GU86_9NEIS</name>
<dbReference type="Proteomes" id="UP000243535">
    <property type="component" value="Unassembled WGS sequence"/>
</dbReference>
<gene>
    <name evidence="2" type="ORF">Ga0061063_1181</name>
</gene>
<protein>
    <submittedName>
        <fullName evidence="2">Methylglutaconyl-CoA hydratase</fullName>
    </submittedName>
</protein>
<dbReference type="Pfam" id="PF00378">
    <property type="entry name" value="ECH_1"/>
    <property type="match status" value="1"/>
</dbReference>
<reference evidence="3" key="1">
    <citation type="submission" date="2015-08" db="EMBL/GenBank/DDBJ databases">
        <authorList>
            <person name="Varghese N."/>
        </authorList>
    </citation>
    <scope>NUCLEOTIDE SEQUENCE [LARGE SCALE GENOMIC DNA]</scope>
    <source>
        <strain evidence="3">DSM 17901</strain>
    </source>
</reference>
<dbReference type="InterPro" id="IPR001753">
    <property type="entry name" value="Enoyl-CoA_hydra/iso"/>
</dbReference>
<organism evidence="2 3">
    <name type="scientific">Gulbenkiania indica</name>
    <dbReference type="NCBI Taxonomy" id="375574"/>
    <lineage>
        <taxon>Bacteria</taxon>
        <taxon>Pseudomonadati</taxon>
        <taxon>Pseudomonadota</taxon>
        <taxon>Betaproteobacteria</taxon>
        <taxon>Neisseriales</taxon>
        <taxon>Chromobacteriaceae</taxon>
        <taxon>Gulbenkiania</taxon>
    </lineage>
</organism>
<dbReference type="RefSeq" id="WP_054284986.1">
    <property type="nucleotide sequence ID" value="NZ_CYHA01000002.1"/>
</dbReference>
<dbReference type="Gene3D" id="1.10.12.10">
    <property type="entry name" value="Lyase 2-enoyl-coa Hydratase, Chain A, domain 2"/>
    <property type="match status" value="1"/>
</dbReference>
<dbReference type="STRING" id="375574.GCA_001418035_00974"/>
<sequence length="264" mass="28340">MSYTTLQIEHTGKVATIWLNRPELHNALNEALIAELTEAVCQLNRDEAVRVIVLAGRGKSFCAGADLDWMRRAAGYSEAENLADAQKLATMLKAIYRSAKPVIARIHGAAMAGGTGLAAVCDIAIATDAAKFALTEVRLGLIPATIGPYVADAIGPRQARRYFLSAERIPAATARKIGLVHELVAEELLDSRVAEIAEELAKGAPGALREAKALLAELREGSPWDDALLEHTAGRIAAIRAGDEAREGLAAFFDKRPPAWQENR</sequence>
<dbReference type="AlphaFoldDB" id="A0A0K6GU86"/>
<dbReference type="PANTHER" id="PTHR42964">
    <property type="entry name" value="ENOYL-COA HYDRATASE"/>
    <property type="match status" value="1"/>
</dbReference>
<evidence type="ECO:0000313" key="3">
    <source>
        <dbReference type="Proteomes" id="UP000243535"/>
    </source>
</evidence>
<dbReference type="PANTHER" id="PTHR42964:SF1">
    <property type="entry name" value="POLYKETIDE BIOSYNTHESIS ENOYL-COA HYDRATASE PKSH-RELATED"/>
    <property type="match status" value="1"/>
</dbReference>
<dbReference type="GO" id="GO:0003824">
    <property type="term" value="F:catalytic activity"/>
    <property type="evidence" value="ECO:0007669"/>
    <property type="project" value="UniProtKB-ARBA"/>
</dbReference>
<dbReference type="Gene3D" id="3.90.226.10">
    <property type="entry name" value="2-enoyl-CoA Hydratase, Chain A, domain 1"/>
    <property type="match status" value="1"/>
</dbReference>
<comment type="similarity">
    <text evidence="1">Belongs to the enoyl-CoA hydratase/isomerase family.</text>
</comment>
<dbReference type="InterPro" id="IPR051683">
    <property type="entry name" value="Enoyl-CoA_Hydratase/Isomerase"/>
</dbReference>
<dbReference type="FunFam" id="3.90.226.10:FF:000066">
    <property type="entry name" value="Enoyl-CoA hydratase"/>
    <property type="match status" value="1"/>
</dbReference>
<dbReference type="InterPro" id="IPR014748">
    <property type="entry name" value="Enoyl-CoA_hydra_C"/>
</dbReference>
<dbReference type="CDD" id="cd06558">
    <property type="entry name" value="crotonase-like"/>
    <property type="match status" value="1"/>
</dbReference>
<dbReference type="GO" id="GO:0008300">
    <property type="term" value="P:isoprenoid catabolic process"/>
    <property type="evidence" value="ECO:0007669"/>
    <property type="project" value="TreeGrafter"/>
</dbReference>
<evidence type="ECO:0000313" key="2">
    <source>
        <dbReference type="EMBL" id="CUA82316.1"/>
    </source>
</evidence>
<proteinExistence type="inferred from homology"/>